<dbReference type="EnsemblPlants" id="MELO3C013059.2.1">
    <property type="protein sequence ID" value="MELO3C013059.2.1"/>
    <property type="gene ID" value="MELO3C013059.2"/>
</dbReference>
<proteinExistence type="predicted"/>
<dbReference type="AlphaFoldDB" id="A0A9I9D4E2"/>
<protein>
    <submittedName>
        <fullName evidence="1">Uncharacterized protein</fullName>
    </submittedName>
</protein>
<dbReference type="Gramene" id="MELO3C013059.2.1">
    <property type="protein sequence ID" value="MELO3C013059.2.1"/>
    <property type="gene ID" value="MELO3C013059.2"/>
</dbReference>
<accession>A0A9I9D4E2</accession>
<name>A0A9I9D4E2_CUCME</name>
<sequence length="73" mass="8594">MIITITFIRRRQTHGIEGQKKKCKIMFTNEREDMMTTKKTNSSFNQKVEVAEAFVLRSNLRESTWVDPIGIYP</sequence>
<evidence type="ECO:0000313" key="1">
    <source>
        <dbReference type="EnsemblPlants" id="MELO3C013059.2.1"/>
    </source>
</evidence>
<reference evidence="1" key="1">
    <citation type="submission" date="2023-03" db="UniProtKB">
        <authorList>
            <consortium name="EnsemblPlants"/>
        </authorList>
    </citation>
    <scope>IDENTIFICATION</scope>
</reference>
<organism evidence="1">
    <name type="scientific">Cucumis melo</name>
    <name type="common">Muskmelon</name>
    <dbReference type="NCBI Taxonomy" id="3656"/>
    <lineage>
        <taxon>Eukaryota</taxon>
        <taxon>Viridiplantae</taxon>
        <taxon>Streptophyta</taxon>
        <taxon>Embryophyta</taxon>
        <taxon>Tracheophyta</taxon>
        <taxon>Spermatophyta</taxon>
        <taxon>Magnoliopsida</taxon>
        <taxon>eudicotyledons</taxon>
        <taxon>Gunneridae</taxon>
        <taxon>Pentapetalae</taxon>
        <taxon>rosids</taxon>
        <taxon>fabids</taxon>
        <taxon>Cucurbitales</taxon>
        <taxon>Cucurbitaceae</taxon>
        <taxon>Benincaseae</taxon>
        <taxon>Cucumis</taxon>
    </lineage>
</organism>